<keyword evidence="15" id="KW-1185">Reference proteome</keyword>
<feature type="transmembrane region" description="Helical" evidence="11">
    <location>
        <begin position="42"/>
        <end position="62"/>
    </location>
</feature>
<keyword evidence="7 11" id="KW-1133">Transmembrane helix</keyword>
<dbReference type="PRINTS" id="PR01411">
    <property type="entry name" value="CCMFBIOGNSIS"/>
</dbReference>
<dbReference type="PRINTS" id="PR01410">
    <property type="entry name" value="CCBIOGENESIS"/>
</dbReference>
<dbReference type="GO" id="GO:0015232">
    <property type="term" value="F:heme transmembrane transporter activity"/>
    <property type="evidence" value="ECO:0007669"/>
    <property type="project" value="InterPro"/>
</dbReference>
<feature type="compositionally biased region" description="Basic residues" evidence="10">
    <location>
        <begin position="641"/>
        <end position="650"/>
    </location>
</feature>
<evidence type="ECO:0000256" key="11">
    <source>
        <dbReference type="SAM" id="Phobius"/>
    </source>
</evidence>
<feature type="transmembrane region" description="Helical" evidence="11">
    <location>
        <begin position="490"/>
        <end position="513"/>
    </location>
</feature>
<dbReference type="InterPro" id="IPR002541">
    <property type="entry name" value="Cyt_c_assembly"/>
</dbReference>
<evidence type="ECO:0000256" key="3">
    <source>
        <dbReference type="ARBA" id="ARBA00022475"/>
    </source>
</evidence>
<feature type="domain" description="Cytochrome c assembly protein" evidence="12">
    <location>
        <begin position="89"/>
        <end position="296"/>
    </location>
</feature>
<keyword evidence="8 11" id="KW-0472">Membrane</keyword>
<dbReference type="GO" id="GO:0016829">
    <property type="term" value="F:lyase activity"/>
    <property type="evidence" value="ECO:0007669"/>
    <property type="project" value="UniProtKB-KW"/>
</dbReference>
<dbReference type="InterPro" id="IPR032523">
    <property type="entry name" value="CcmF_C"/>
</dbReference>
<feature type="transmembrane region" description="Helical" evidence="11">
    <location>
        <begin position="426"/>
        <end position="444"/>
    </location>
</feature>
<keyword evidence="5 11" id="KW-0812">Transmembrane</keyword>
<keyword evidence="4" id="KW-0997">Cell inner membrane</keyword>
<feature type="transmembrane region" description="Helical" evidence="11">
    <location>
        <begin position="96"/>
        <end position="114"/>
    </location>
</feature>
<evidence type="ECO:0000256" key="9">
    <source>
        <dbReference type="ARBA" id="ARBA00037230"/>
    </source>
</evidence>
<dbReference type="InterPro" id="IPR003567">
    <property type="entry name" value="Cyt_c_biogenesis"/>
</dbReference>
<dbReference type="AlphaFoldDB" id="A0A318D3S7"/>
<name>A0A318D3S7_9GAMM</name>
<keyword evidence="14" id="KW-0456">Lyase</keyword>
<evidence type="ECO:0000256" key="5">
    <source>
        <dbReference type="ARBA" id="ARBA00022692"/>
    </source>
</evidence>
<comment type="subcellular location">
    <subcellularLocation>
        <location evidence="1">Cell inner membrane</location>
        <topology evidence="1">Multi-pass membrane protein</topology>
    </subcellularLocation>
</comment>
<dbReference type="NCBIfam" id="TIGR00353">
    <property type="entry name" value="nrfE"/>
    <property type="match status" value="1"/>
</dbReference>
<evidence type="ECO:0000256" key="10">
    <source>
        <dbReference type="SAM" id="MobiDB-lite"/>
    </source>
</evidence>
<feature type="transmembrane region" description="Helical" evidence="11">
    <location>
        <begin position="275"/>
        <end position="294"/>
    </location>
</feature>
<evidence type="ECO:0000256" key="7">
    <source>
        <dbReference type="ARBA" id="ARBA00022989"/>
    </source>
</evidence>
<proteinExistence type="inferred from homology"/>
<evidence type="ECO:0000256" key="2">
    <source>
        <dbReference type="ARBA" id="ARBA00009186"/>
    </source>
</evidence>
<keyword evidence="6" id="KW-0201">Cytochrome c-type biogenesis</keyword>
<organism evidence="14 15">
    <name type="scientific">Kangiella spongicola</name>
    <dbReference type="NCBI Taxonomy" id="796379"/>
    <lineage>
        <taxon>Bacteria</taxon>
        <taxon>Pseudomonadati</taxon>
        <taxon>Pseudomonadota</taxon>
        <taxon>Gammaproteobacteria</taxon>
        <taxon>Kangiellales</taxon>
        <taxon>Kangiellaceae</taxon>
        <taxon>Kangiella</taxon>
    </lineage>
</organism>
<evidence type="ECO:0000256" key="4">
    <source>
        <dbReference type="ARBA" id="ARBA00022519"/>
    </source>
</evidence>
<dbReference type="PANTHER" id="PTHR43653:SF1">
    <property type="entry name" value="CYTOCHROME C-TYPE BIOGENESIS PROTEIN CCMF"/>
    <property type="match status" value="1"/>
</dbReference>
<evidence type="ECO:0000256" key="1">
    <source>
        <dbReference type="ARBA" id="ARBA00004429"/>
    </source>
</evidence>
<feature type="transmembrane region" description="Helical" evidence="11">
    <location>
        <begin position="314"/>
        <end position="332"/>
    </location>
</feature>
<reference evidence="14 15" key="1">
    <citation type="submission" date="2018-05" db="EMBL/GenBank/DDBJ databases">
        <title>Kangiella spongicola genome sequence.</title>
        <authorList>
            <person name="Maclea K.S."/>
            <person name="Goen A.E."/>
            <person name="Kelley C."/>
            <person name="Underriner A."/>
            <person name="Silverwood T."/>
            <person name="Trachtenberg A.M."/>
        </authorList>
    </citation>
    <scope>NUCLEOTIDE SEQUENCE [LARGE SCALE GENOMIC DNA]</scope>
    <source>
        <strain evidence="14 15">ATCC BAA-2076</strain>
    </source>
</reference>
<dbReference type="GO" id="GO:0005886">
    <property type="term" value="C:plasma membrane"/>
    <property type="evidence" value="ECO:0007669"/>
    <property type="project" value="UniProtKB-SubCell"/>
</dbReference>
<feature type="domain" description="Cytochrome c-type biogenesis protein CcmF C-terminal" evidence="13">
    <location>
        <begin position="316"/>
        <end position="637"/>
    </location>
</feature>
<feature type="transmembrane region" description="Helical" evidence="11">
    <location>
        <begin position="450"/>
        <end position="470"/>
    </location>
</feature>
<evidence type="ECO:0000313" key="15">
    <source>
        <dbReference type="Proteomes" id="UP000247689"/>
    </source>
</evidence>
<feature type="region of interest" description="Disordered" evidence="10">
    <location>
        <begin position="641"/>
        <end position="669"/>
    </location>
</feature>
<feature type="transmembrane region" description="Helical" evidence="11">
    <location>
        <begin position="615"/>
        <end position="634"/>
    </location>
</feature>
<keyword evidence="3" id="KW-1003">Cell membrane</keyword>
<evidence type="ECO:0000256" key="6">
    <source>
        <dbReference type="ARBA" id="ARBA00022748"/>
    </source>
</evidence>
<comment type="function">
    <text evidence="9">Required for the biogenesis of c-type cytochromes. Possible subunit of a heme lyase.</text>
</comment>
<evidence type="ECO:0000313" key="14">
    <source>
        <dbReference type="EMBL" id="PXF62505.1"/>
    </source>
</evidence>
<dbReference type="NCBIfam" id="NF007691">
    <property type="entry name" value="PRK10369.1"/>
    <property type="match status" value="1"/>
</dbReference>
<sequence length="669" mass="73973">MIPELGNFLLIMAFINAIFLGVLSFVGAHYEHQGLMRFTKRSAISIFLLILASFICLTVSFINNDFSVAYVANHSNSQLPIYYRISAVWGAHEGSLLLWVLILAGWMAAVAVFSKALPKPLVSRVLGVMGFIAVGFIAFTLFTSNPFERVLPFIPIDGADLNPLLQDFGLIVHPPMLYMGYVGFAVVFAFAIAGLLEGELDNQWARWSRPWTTVAWIFLSLGIALGSWWAYYELGWGGWWFWDPVENASFMPWLAGTALIHSLAATEKRGVFKSWTVLLAILTFSLSLLGTFLVRSGVLTSVHSFANDPVRGRFILVFLGIVVGASLLIFAIQSSKIRSKSNFGIFSREAALLFNNALLAVVTFMVLLGTLHPLIQEAFTGGKSSVGPPYFNLMFSIFMIPILILMPIGQQINWKQEPIKPLLTKYWIWALGSILLGFAIVMMMGEVAPMAFVGTALGLWVAAGCAKYILGQTSKSDSFSSGLKKISLSYWGMIVAHLGVAITVLGVVLTSYYSVEKNIKIHQGETVQVEDLNVEFYDFNNLEGPNYISSAGSFRIYMDGKLLADLHPEKRKYHASSMVMTEADINAGLFRDIYVVMGEPLDDGAWAVSVHYKAFVRWIWLGALVMALGGLLAVSDKRYRQRKRERKNAKKNGADKNTANSDSLGADSE</sequence>
<evidence type="ECO:0000259" key="12">
    <source>
        <dbReference type="Pfam" id="PF01578"/>
    </source>
</evidence>
<dbReference type="Pfam" id="PF16327">
    <property type="entry name" value="CcmF_C"/>
    <property type="match status" value="1"/>
</dbReference>
<comment type="similarity">
    <text evidence="2">Belongs to the CcmF/CycK/Ccl1/NrfE/CcsA family.</text>
</comment>
<dbReference type="InterPro" id="IPR003568">
    <property type="entry name" value="Cyt_c_biogenesis_CcmF"/>
</dbReference>
<evidence type="ECO:0000259" key="13">
    <source>
        <dbReference type="Pfam" id="PF16327"/>
    </source>
</evidence>
<feature type="transmembrane region" description="Helical" evidence="11">
    <location>
        <begin position="353"/>
        <end position="375"/>
    </location>
</feature>
<protein>
    <submittedName>
        <fullName evidence="14">Heme lyase NrfEFG subunit NrfE</fullName>
    </submittedName>
</protein>
<feature type="transmembrane region" description="Helical" evidence="11">
    <location>
        <begin position="387"/>
        <end position="406"/>
    </location>
</feature>
<dbReference type="GO" id="GO:0017004">
    <property type="term" value="P:cytochrome complex assembly"/>
    <property type="evidence" value="ECO:0007669"/>
    <property type="project" value="UniProtKB-KW"/>
</dbReference>
<comment type="caution">
    <text evidence="14">The sequence shown here is derived from an EMBL/GenBank/DDBJ whole genome shotgun (WGS) entry which is preliminary data.</text>
</comment>
<feature type="transmembrane region" description="Helical" evidence="11">
    <location>
        <begin position="210"/>
        <end position="230"/>
    </location>
</feature>
<accession>A0A318D3S7</accession>
<dbReference type="EMBL" id="QICH01000003">
    <property type="protein sequence ID" value="PXF62505.1"/>
    <property type="molecule type" value="Genomic_DNA"/>
</dbReference>
<evidence type="ECO:0000256" key="8">
    <source>
        <dbReference type="ARBA" id="ARBA00023136"/>
    </source>
</evidence>
<dbReference type="Pfam" id="PF01578">
    <property type="entry name" value="Cytochrom_C_asm"/>
    <property type="match status" value="1"/>
</dbReference>
<feature type="transmembrane region" description="Helical" evidence="11">
    <location>
        <begin position="178"/>
        <end position="198"/>
    </location>
</feature>
<dbReference type="RefSeq" id="WP_110201414.1">
    <property type="nucleotide sequence ID" value="NZ_QICH01000003.1"/>
</dbReference>
<feature type="transmembrane region" description="Helical" evidence="11">
    <location>
        <begin position="121"/>
        <end position="142"/>
    </location>
</feature>
<dbReference type="PANTHER" id="PTHR43653">
    <property type="entry name" value="CYTOCHROME C ASSEMBLY PROTEIN-RELATED"/>
    <property type="match status" value="1"/>
</dbReference>
<dbReference type="OrthoDB" id="9761451at2"/>
<gene>
    <name evidence="14" type="ORF">DL796_09180</name>
</gene>
<dbReference type="Proteomes" id="UP000247689">
    <property type="component" value="Unassembled WGS sequence"/>
</dbReference>
<feature type="transmembrane region" description="Helical" evidence="11">
    <location>
        <begin position="6"/>
        <end position="30"/>
    </location>
</feature>
<feature type="transmembrane region" description="Helical" evidence="11">
    <location>
        <begin position="250"/>
        <end position="266"/>
    </location>
</feature>
<dbReference type="GO" id="GO:0020037">
    <property type="term" value="F:heme binding"/>
    <property type="evidence" value="ECO:0007669"/>
    <property type="project" value="InterPro"/>
</dbReference>